<evidence type="ECO:0000256" key="4">
    <source>
        <dbReference type="ARBA" id="ARBA00013170"/>
    </source>
</evidence>
<dbReference type="Gene3D" id="1.20.120.1760">
    <property type="match status" value="1"/>
</dbReference>
<accession>A0A1C3E824</accession>
<dbReference type="EC" id="2.7.8.5" evidence="4 15"/>
<evidence type="ECO:0000256" key="16">
    <source>
        <dbReference type="RuleBase" id="RU003750"/>
    </source>
</evidence>
<name>A0A1C3E824_9PLAN</name>
<evidence type="ECO:0000313" key="18">
    <source>
        <dbReference type="EMBL" id="ODA29381.1"/>
    </source>
</evidence>
<comment type="catalytic activity">
    <reaction evidence="14">
        <text>a CDP-1,2-diacyl-sn-glycerol + sn-glycerol 3-phosphate = a 1,2-diacyl-sn-glycero-3-phospho-(1'-sn-glycero-3'-phosphate) + CMP + H(+)</text>
        <dbReference type="Rhea" id="RHEA:12593"/>
        <dbReference type="ChEBI" id="CHEBI:15378"/>
        <dbReference type="ChEBI" id="CHEBI:57597"/>
        <dbReference type="ChEBI" id="CHEBI:58332"/>
        <dbReference type="ChEBI" id="CHEBI:60110"/>
        <dbReference type="ChEBI" id="CHEBI:60377"/>
        <dbReference type="EC" id="2.7.8.5"/>
    </reaction>
</comment>
<evidence type="ECO:0000256" key="3">
    <source>
        <dbReference type="ARBA" id="ARBA00010441"/>
    </source>
</evidence>
<evidence type="ECO:0000256" key="15">
    <source>
        <dbReference type="NCBIfam" id="TIGR00560"/>
    </source>
</evidence>
<protein>
    <recommendedName>
        <fullName evidence="5 15">CDP-diacylglycerol--glycerol-3-phosphate 3-phosphatidyltransferase</fullName>
        <ecNumber evidence="4 15">2.7.8.5</ecNumber>
    </recommendedName>
</protein>
<evidence type="ECO:0000256" key="2">
    <source>
        <dbReference type="ARBA" id="ARBA00005042"/>
    </source>
</evidence>
<evidence type="ECO:0000313" key="19">
    <source>
        <dbReference type="Proteomes" id="UP000094828"/>
    </source>
</evidence>
<reference evidence="18 19" key="1">
    <citation type="submission" date="2016-05" db="EMBL/GenBank/DDBJ databases">
        <title>Genomic and physiological characterization of Planctopirus sp. isolated from fresh water lake.</title>
        <authorList>
            <person name="Subhash Y."/>
            <person name="Ramana C."/>
        </authorList>
    </citation>
    <scope>NUCLEOTIDE SEQUENCE [LARGE SCALE GENOMIC DNA]</scope>
    <source>
        <strain evidence="18 19">JC280</strain>
    </source>
</reference>
<dbReference type="PANTHER" id="PTHR14269">
    <property type="entry name" value="CDP-DIACYLGLYCEROL--GLYCEROL-3-PHOSPHATE 3-PHOSPHATIDYLTRANSFERASE-RELATED"/>
    <property type="match status" value="1"/>
</dbReference>
<evidence type="ECO:0000256" key="13">
    <source>
        <dbReference type="ARBA" id="ARBA00023264"/>
    </source>
</evidence>
<keyword evidence="19" id="KW-1185">Reference proteome</keyword>
<evidence type="ECO:0000256" key="6">
    <source>
        <dbReference type="ARBA" id="ARBA00022516"/>
    </source>
</evidence>
<gene>
    <name evidence="18" type="ORF">A6X21_08775</name>
</gene>
<evidence type="ECO:0000256" key="7">
    <source>
        <dbReference type="ARBA" id="ARBA00022679"/>
    </source>
</evidence>
<evidence type="ECO:0000256" key="11">
    <source>
        <dbReference type="ARBA" id="ARBA00023136"/>
    </source>
</evidence>
<feature type="transmembrane region" description="Helical" evidence="17">
    <location>
        <begin position="162"/>
        <end position="180"/>
    </location>
</feature>
<evidence type="ECO:0000256" key="5">
    <source>
        <dbReference type="ARBA" id="ARBA00014944"/>
    </source>
</evidence>
<dbReference type="RefSeq" id="WP_068849793.1">
    <property type="nucleotide sequence ID" value="NZ_LYDR01000130.1"/>
</dbReference>
<dbReference type="GO" id="GO:0008444">
    <property type="term" value="F:CDP-diacylglycerol-glycerol-3-phosphate 3-phosphatidyltransferase activity"/>
    <property type="evidence" value="ECO:0007669"/>
    <property type="project" value="UniProtKB-UniRule"/>
</dbReference>
<feature type="transmembrane region" description="Helical" evidence="17">
    <location>
        <begin position="34"/>
        <end position="55"/>
    </location>
</feature>
<comment type="subcellular location">
    <subcellularLocation>
        <location evidence="1">Membrane</location>
        <topology evidence="1">Multi-pass membrane protein</topology>
    </subcellularLocation>
</comment>
<comment type="pathway">
    <text evidence="2">Phospholipid metabolism; phosphatidylglycerol biosynthesis; phosphatidylglycerol from CDP-diacylglycerol: step 1/2.</text>
</comment>
<evidence type="ECO:0000256" key="1">
    <source>
        <dbReference type="ARBA" id="ARBA00004141"/>
    </source>
</evidence>
<feature type="transmembrane region" description="Helical" evidence="17">
    <location>
        <begin position="7"/>
        <end position="28"/>
    </location>
</feature>
<dbReference type="InterPro" id="IPR043130">
    <property type="entry name" value="CDP-OH_PTrfase_TM_dom"/>
</dbReference>
<comment type="similarity">
    <text evidence="3 16">Belongs to the CDP-alcohol phosphatidyltransferase class-I family.</text>
</comment>
<keyword evidence="8 17" id="KW-0812">Transmembrane</keyword>
<evidence type="ECO:0000256" key="9">
    <source>
        <dbReference type="ARBA" id="ARBA00022989"/>
    </source>
</evidence>
<dbReference type="EMBL" id="LYDR01000130">
    <property type="protein sequence ID" value="ODA29381.1"/>
    <property type="molecule type" value="Genomic_DNA"/>
</dbReference>
<evidence type="ECO:0000256" key="14">
    <source>
        <dbReference type="ARBA" id="ARBA00048586"/>
    </source>
</evidence>
<evidence type="ECO:0000256" key="10">
    <source>
        <dbReference type="ARBA" id="ARBA00023098"/>
    </source>
</evidence>
<sequence length="193" mass="21555">MPSEKTLNLPNSITVLRFFLAIVVFAMIDRGGWWIATAVLFVIAVATDVLDGYIARKYNIVTTFGRIVDPFVDKFITTGVFLFLLPISQQSGVTAWMVIAVLAREMLVTSLRGFLEQKGHDFSASGWGKLKMFLQCAGATAALLLMDERLRAVPGLLLTRDLLLWLMTMVTVYTGWIYIVRAASILRKESQSE</sequence>
<dbReference type="InterPro" id="IPR050324">
    <property type="entry name" value="CDP-alcohol_PTase-I"/>
</dbReference>
<dbReference type="InterPro" id="IPR000462">
    <property type="entry name" value="CDP-OH_P_trans"/>
</dbReference>
<keyword evidence="13" id="KW-1208">Phospholipid metabolism</keyword>
<keyword evidence="9 17" id="KW-1133">Transmembrane helix</keyword>
<dbReference type="InterPro" id="IPR004570">
    <property type="entry name" value="Phosphatidylglycerol_P_synth"/>
</dbReference>
<dbReference type="InterPro" id="IPR048254">
    <property type="entry name" value="CDP_ALCOHOL_P_TRANSF_CS"/>
</dbReference>
<dbReference type="Proteomes" id="UP000094828">
    <property type="component" value="Unassembled WGS sequence"/>
</dbReference>
<comment type="caution">
    <text evidence="18">The sequence shown here is derived from an EMBL/GenBank/DDBJ whole genome shotgun (WGS) entry which is preliminary data.</text>
</comment>
<keyword evidence="12" id="KW-0594">Phospholipid biosynthesis</keyword>
<dbReference type="PROSITE" id="PS00379">
    <property type="entry name" value="CDP_ALCOHOL_P_TRANSF"/>
    <property type="match status" value="1"/>
</dbReference>
<dbReference type="AlphaFoldDB" id="A0A1C3E824"/>
<dbReference type="OrthoDB" id="9796672at2"/>
<dbReference type="Pfam" id="PF01066">
    <property type="entry name" value="CDP-OH_P_transf"/>
    <property type="match status" value="1"/>
</dbReference>
<proteinExistence type="inferred from homology"/>
<dbReference type="PIRSF" id="PIRSF000847">
    <property type="entry name" value="Phos_ph_gly_syn"/>
    <property type="match status" value="1"/>
</dbReference>
<evidence type="ECO:0000256" key="12">
    <source>
        <dbReference type="ARBA" id="ARBA00023209"/>
    </source>
</evidence>
<keyword evidence="10" id="KW-0443">Lipid metabolism</keyword>
<dbReference type="STRING" id="1841610.A6X21_08775"/>
<organism evidence="18 19">
    <name type="scientific">Planctopirus hydrillae</name>
    <dbReference type="NCBI Taxonomy" id="1841610"/>
    <lineage>
        <taxon>Bacteria</taxon>
        <taxon>Pseudomonadati</taxon>
        <taxon>Planctomycetota</taxon>
        <taxon>Planctomycetia</taxon>
        <taxon>Planctomycetales</taxon>
        <taxon>Planctomycetaceae</taxon>
        <taxon>Planctopirus</taxon>
    </lineage>
</organism>
<dbReference type="NCBIfam" id="TIGR00560">
    <property type="entry name" value="pgsA"/>
    <property type="match status" value="1"/>
</dbReference>
<keyword evidence="11 17" id="KW-0472">Membrane</keyword>
<keyword evidence="6" id="KW-0444">Lipid biosynthesis</keyword>
<dbReference type="GO" id="GO:0046474">
    <property type="term" value="P:glycerophospholipid biosynthetic process"/>
    <property type="evidence" value="ECO:0007669"/>
    <property type="project" value="TreeGrafter"/>
</dbReference>
<evidence type="ECO:0000256" key="17">
    <source>
        <dbReference type="SAM" id="Phobius"/>
    </source>
</evidence>
<dbReference type="PANTHER" id="PTHR14269:SF62">
    <property type="entry name" value="CDP-DIACYLGLYCEROL--GLYCEROL-3-PHOSPHATE 3-PHOSPHATIDYLTRANSFERASE 1, CHLOROPLASTIC"/>
    <property type="match status" value="1"/>
</dbReference>
<keyword evidence="7 16" id="KW-0808">Transferase</keyword>
<evidence type="ECO:0000256" key="8">
    <source>
        <dbReference type="ARBA" id="ARBA00022692"/>
    </source>
</evidence>
<dbReference type="GO" id="GO:0016020">
    <property type="term" value="C:membrane"/>
    <property type="evidence" value="ECO:0007669"/>
    <property type="project" value="UniProtKB-SubCell"/>
</dbReference>